<evidence type="ECO:0000313" key="2">
    <source>
        <dbReference type="EMBL" id="ETJ25961.1"/>
    </source>
</evidence>
<feature type="non-terminal residue" evidence="2">
    <location>
        <position position="1"/>
    </location>
</feature>
<protein>
    <submittedName>
        <fullName evidence="2">CRISPR-associated protein, Csn1 family</fullName>
    </submittedName>
</protein>
<dbReference type="EMBL" id="AZMM01017586">
    <property type="protein sequence ID" value="ETJ25961.1"/>
    <property type="molecule type" value="Genomic_DNA"/>
</dbReference>
<proteinExistence type="predicted"/>
<dbReference type="AlphaFoldDB" id="W1X736"/>
<feature type="non-terminal residue" evidence="2">
    <location>
        <position position="104"/>
    </location>
</feature>
<sequence>KTSMDTVKKMMASNDVRVTKRLLEQSGALADATVYKAAVAEKAKDGAYIGMKTKSSVFADVSKYGGMTKIKNAYSIIVQYAGKKGEVVKEIVPLPIYLTNRNTT</sequence>
<evidence type="ECO:0000259" key="1">
    <source>
        <dbReference type="Pfam" id="PF16595"/>
    </source>
</evidence>
<comment type="caution">
    <text evidence="2">The sequence shown here is derived from an EMBL/GenBank/DDBJ whole genome shotgun (WGS) entry which is preliminary data.</text>
</comment>
<feature type="domain" description="CRISPR-associated endonuclease Cas9 PAM-interacting" evidence="1">
    <location>
        <begin position="27"/>
        <end position="101"/>
    </location>
</feature>
<organism evidence="2">
    <name type="scientific">human gut metagenome</name>
    <dbReference type="NCBI Taxonomy" id="408170"/>
    <lineage>
        <taxon>unclassified sequences</taxon>
        <taxon>metagenomes</taxon>
        <taxon>organismal metagenomes</taxon>
    </lineage>
</organism>
<reference evidence="2" key="1">
    <citation type="submission" date="2013-12" db="EMBL/GenBank/DDBJ databases">
        <title>A Varibaculum cambriense genome reconstructed from a premature infant gut community with otherwise low bacterial novelty that shifts toward anaerobic metabolism during the third week of life.</title>
        <authorList>
            <person name="Brown C.T."/>
            <person name="Sharon I."/>
            <person name="Thomas B.C."/>
            <person name="Castelle C.J."/>
            <person name="Morowitz M.J."/>
            <person name="Banfield J.F."/>
        </authorList>
    </citation>
    <scope>NUCLEOTIDE SEQUENCE</scope>
</reference>
<dbReference type="Pfam" id="PF16595">
    <property type="entry name" value="Cas9_PI"/>
    <property type="match status" value="1"/>
</dbReference>
<accession>W1X736</accession>
<name>W1X736_9ZZZZ</name>
<gene>
    <name evidence="2" type="ORF">Q604_UNBC17586G0001</name>
</gene>
<dbReference type="InterPro" id="IPR032237">
    <property type="entry name" value="Cas9_PI"/>
</dbReference>